<comment type="caution">
    <text evidence="4">The sequence shown here is derived from an EMBL/GenBank/DDBJ whole genome shotgun (WGS) entry which is preliminary data.</text>
</comment>
<dbReference type="CDD" id="cd06464">
    <property type="entry name" value="ACD_sHsps-like"/>
    <property type="match status" value="1"/>
</dbReference>
<dbReference type="Proteomes" id="UP001172083">
    <property type="component" value="Unassembled WGS sequence"/>
</dbReference>
<dbReference type="InterPro" id="IPR008978">
    <property type="entry name" value="HSP20-like_chaperone"/>
</dbReference>
<sequence>MRHDKLKHSGFHRIGDRYATFFNPGRFLGRSPFEESWMAPHDMAIKNGNEQYEIEIGLPGFEKEEIQIELHQDTLTITANMRRMIDEYKAFVDGPVAFERKRSFQLGPEIDKENIKAQFEAGLLKIKLPFLTDGKTKVEKKRITIS</sequence>
<accession>A0ABT8LJV1</accession>
<comment type="similarity">
    <text evidence="1 2">Belongs to the small heat shock protein (HSP20) family.</text>
</comment>
<dbReference type="InterPro" id="IPR002068">
    <property type="entry name" value="A-crystallin/Hsp20_dom"/>
</dbReference>
<dbReference type="Pfam" id="PF00011">
    <property type="entry name" value="HSP20"/>
    <property type="match status" value="1"/>
</dbReference>
<protein>
    <submittedName>
        <fullName evidence="4">Hsp20/alpha crystallin family protein</fullName>
    </submittedName>
</protein>
<reference evidence="4" key="1">
    <citation type="submission" date="2023-06" db="EMBL/GenBank/DDBJ databases">
        <title>Genomic of Agaribacillus aureum.</title>
        <authorList>
            <person name="Wang G."/>
        </authorList>
    </citation>
    <scope>NUCLEOTIDE SEQUENCE</scope>
    <source>
        <strain evidence="4">BMA12</strain>
    </source>
</reference>
<keyword evidence="5" id="KW-1185">Reference proteome</keyword>
<evidence type="ECO:0000256" key="2">
    <source>
        <dbReference type="RuleBase" id="RU003616"/>
    </source>
</evidence>
<feature type="domain" description="SHSP" evidence="3">
    <location>
        <begin position="32"/>
        <end position="146"/>
    </location>
</feature>
<gene>
    <name evidence="4" type="ORF">QQ020_34335</name>
</gene>
<dbReference type="EMBL" id="JAUJEB010000014">
    <property type="protein sequence ID" value="MDN5217202.1"/>
    <property type="molecule type" value="Genomic_DNA"/>
</dbReference>
<name>A0ABT8LJV1_9BACT</name>
<evidence type="ECO:0000313" key="5">
    <source>
        <dbReference type="Proteomes" id="UP001172083"/>
    </source>
</evidence>
<evidence type="ECO:0000256" key="1">
    <source>
        <dbReference type="PROSITE-ProRule" id="PRU00285"/>
    </source>
</evidence>
<dbReference type="SUPFAM" id="SSF49764">
    <property type="entry name" value="HSP20-like chaperones"/>
    <property type="match status" value="1"/>
</dbReference>
<dbReference type="RefSeq" id="WP_346762539.1">
    <property type="nucleotide sequence ID" value="NZ_JAUJEB010000014.1"/>
</dbReference>
<organism evidence="4 5">
    <name type="scientific">Agaribacillus aureus</name>
    <dbReference type="NCBI Taxonomy" id="3051825"/>
    <lineage>
        <taxon>Bacteria</taxon>
        <taxon>Pseudomonadati</taxon>
        <taxon>Bacteroidota</taxon>
        <taxon>Cytophagia</taxon>
        <taxon>Cytophagales</taxon>
        <taxon>Splendidivirgaceae</taxon>
        <taxon>Agaribacillus</taxon>
    </lineage>
</organism>
<evidence type="ECO:0000259" key="3">
    <source>
        <dbReference type="PROSITE" id="PS01031"/>
    </source>
</evidence>
<evidence type="ECO:0000313" key="4">
    <source>
        <dbReference type="EMBL" id="MDN5217202.1"/>
    </source>
</evidence>
<dbReference type="PROSITE" id="PS01031">
    <property type="entry name" value="SHSP"/>
    <property type="match status" value="1"/>
</dbReference>
<proteinExistence type="inferred from homology"/>
<dbReference type="Gene3D" id="2.60.40.790">
    <property type="match status" value="1"/>
</dbReference>